<gene>
    <name evidence="3" type="ORF">GUITHDRAFT_149363</name>
</gene>
<evidence type="ECO:0000313" key="3">
    <source>
        <dbReference type="EMBL" id="EKX31347.1"/>
    </source>
</evidence>
<dbReference type="PANTHER" id="PTHR11695">
    <property type="entry name" value="ALCOHOL DEHYDROGENASE RELATED"/>
    <property type="match status" value="1"/>
</dbReference>
<dbReference type="HOGENOM" id="CLU_1006278_0_0_1"/>
<feature type="region of interest" description="Disordered" evidence="1">
    <location>
        <begin position="127"/>
        <end position="161"/>
    </location>
</feature>
<reference evidence="5" key="2">
    <citation type="submission" date="2012-11" db="EMBL/GenBank/DDBJ databases">
        <authorList>
            <person name="Kuo A."/>
            <person name="Curtis B.A."/>
            <person name="Tanifuji G."/>
            <person name="Burki F."/>
            <person name="Gruber A."/>
            <person name="Irimia M."/>
            <person name="Maruyama S."/>
            <person name="Arias M.C."/>
            <person name="Ball S.G."/>
            <person name="Gile G.H."/>
            <person name="Hirakawa Y."/>
            <person name="Hopkins J.F."/>
            <person name="Rensing S.A."/>
            <person name="Schmutz J."/>
            <person name="Symeonidi A."/>
            <person name="Elias M."/>
            <person name="Eveleigh R.J."/>
            <person name="Herman E.K."/>
            <person name="Klute M.J."/>
            <person name="Nakayama T."/>
            <person name="Obornik M."/>
            <person name="Reyes-Prieto A."/>
            <person name="Armbrust E.V."/>
            <person name="Aves S.J."/>
            <person name="Beiko R.G."/>
            <person name="Coutinho P."/>
            <person name="Dacks J.B."/>
            <person name="Durnford D.G."/>
            <person name="Fast N.M."/>
            <person name="Green B.R."/>
            <person name="Grisdale C."/>
            <person name="Hempe F."/>
            <person name="Henrissat B."/>
            <person name="Hoppner M.P."/>
            <person name="Ishida K.-I."/>
            <person name="Kim E."/>
            <person name="Koreny L."/>
            <person name="Kroth P.G."/>
            <person name="Liu Y."/>
            <person name="Malik S.-B."/>
            <person name="Maier U.G."/>
            <person name="McRose D."/>
            <person name="Mock T."/>
            <person name="Neilson J.A."/>
            <person name="Onodera N.T."/>
            <person name="Poole A.M."/>
            <person name="Pritham E.J."/>
            <person name="Richards T.A."/>
            <person name="Rocap G."/>
            <person name="Roy S.W."/>
            <person name="Sarai C."/>
            <person name="Schaack S."/>
            <person name="Shirato S."/>
            <person name="Slamovits C.H."/>
            <person name="Spencer D.F."/>
            <person name="Suzuki S."/>
            <person name="Worden A.Z."/>
            <person name="Zauner S."/>
            <person name="Barry K."/>
            <person name="Bell C."/>
            <person name="Bharti A.K."/>
            <person name="Crow J.A."/>
            <person name="Grimwood J."/>
            <person name="Kramer R."/>
            <person name="Lindquist E."/>
            <person name="Lucas S."/>
            <person name="Salamov A."/>
            <person name="McFadden G.I."/>
            <person name="Lane C.E."/>
            <person name="Keeling P.J."/>
            <person name="Gray M.W."/>
            <person name="Grigoriev I.V."/>
            <person name="Archibald J.M."/>
        </authorList>
    </citation>
    <scope>NUCLEOTIDE SEQUENCE</scope>
    <source>
        <strain evidence="5">CCMP2712</strain>
    </source>
</reference>
<evidence type="ECO:0000313" key="5">
    <source>
        <dbReference type="Proteomes" id="UP000011087"/>
    </source>
</evidence>
<dbReference type="EnsemblProtists" id="EKX31347">
    <property type="protein sequence ID" value="EKX31347"/>
    <property type="gene ID" value="GUITHDRAFT_149363"/>
</dbReference>
<feature type="region of interest" description="Disordered" evidence="1">
    <location>
        <begin position="1"/>
        <end position="22"/>
    </location>
</feature>
<accession>L1I5K1</accession>
<feature type="compositionally biased region" description="Basic residues" evidence="1">
    <location>
        <begin position="51"/>
        <end position="66"/>
    </location>
</feature>
<dbReference type="KEGG" id="gtt:GUITHDRAFT_149363"/>
<dbReference type="AlphaFoldDB" id="L1I5K1"/>
<feature type="compositionally biased region" description="Gly residues" evidence="1">
    <location>
        <begin position="137"/>
        <end position="154"/>
    </location>
</feature>
<dbReference type="InterPro" id="IPR050700">
    <property type="entry name" value="YIM1/Zinc_Alcohol_DH_Fams"/>
</dbReference>
<organism evidence="3">
    <name type="scientific">Guillardia theta (strain CCMP2712)</name>
    <name type="common">Cryptophyte</name>
    <dbReference type="NCBI Taxonomy" id="905079"/>
    <lineage>
        <taxon>Eukaryota</taxon>
        <taxon>Cryptophyceae</taxon>
        <taxon>Pyrenomonadales</taxon>
        <taxon>Geminigeraceae</taxon>
        <taxon>Guillardia</taxon>
    </lineage>
</organism>
<dbReference type="Gene3D" id="3.90.180.10">
    <property type="entry name" value="Medium-chain alcohol dehydrogenases, catalytic domain"/>
    <property type="match status" value="1"/>
</dbReference>
<reference evidence="3 5" key="1">
    <citation type="journal article" date="2012" name="Nature">
        <title>Algal genomes reveal evolutionary mosaicism and the fate of nucleomorphs.</title>
        <authorList>
            <consortium name="DOE Joint Genome Institute"/>
            <person name="Curtis B.A."/>
            <person name="Tanifuji G."/>
            <person name="Burki F."/>
            <person name="Gruber A."/>
            <person name="Irimia M."/>
            <person name="Maruyama S."/>
            <person name="Arias M.C."/>
            <person name="Ball S.G."/>
            <person name="Gile G.H."/>
            <person name="Hirakawa Y."/>
            <person name="Hopkins J.F."/>
            <person name="Kuo A."/>
            <person name="Rensing S.A."/>
            <person name="Schmutz J."/>
            <person name="Symeonidi A."/>
            <person name="Elias M."/>
            <person name="Eveleigh R.J."/>
            <person name="Herman E.K."/>
            <person name="Klute M.J."/>
            <person name="Nakayama T."/>
            <person name="Obornik M."/>
            <person name="Reyes-Prieto A."/>
            <person name="Armbrust E.V."/>
            <person name="Aves S.J."/>
            <person name="Beiko R.G."/>
            <person name="Coutinho P."/>
            <person name="Dacks J.B."/>
            <person name="Durnford D.G."/>
            <person name="Fast N.M."/>
            <person name="Green B.R."/>
            <person name="Grisdale C.J."/>
            <person name="Hempel F."/>
            <person name="Henrissat B."/>
            <person name="Hoppner M.P."/>
            <person name="Ishida K."/>
            <person name="Kim E."/>
            <person name="Koreny L."/>
            <person name="Kroth P.G."/>
            <person name="Liu Y."/>
            <person name="Malik S.B."/>
            <person name="Maier U.G."/>
            <person name="McRose D."/>
            <person name="Mock T."/>
            <person name="Neilson J.A."/>
            <person name="Onodera N.T."/>
            <person name="Poole A.M."/>
            <person name="Pritham E.J."/>
            <person name="Richards T.A."/>
            <person name="Rocap G."/>
            <person name="Roy S.W."/>
            <person name="Sarai C."/>
            <person name="Schaack S."/>
            <person name="Shirato S."/>
            <person name="Slamovits C.H."/>
            <person name="Spencer D.F."/>
            <person name="Suzuki S."/>
            <person name="Worden A.Z."/>
            <person name="Zauner S."/>
            <person name="Barry K."/>
            <person name="Bell C."/>
            <person name="Bharti A.K."/>
            <person name="Crow J.A."/>
            <person name="Grimwood J."/>
            <person name="Kramer R."/>
            <person name="Lindquist E."/>
            <person name="Lucas S."/>
            <person name="Salamov A."/>
            <person name="McFadden G.I."/>
            <person name="Lane C.E."/>
            <person name="Keeling P.J."/>
            <person name="Gray M.W."/>
            <person name="Grigoriev I.V."/>
            <person name="Archibald J.M."/>
        </authorList>
    </citation>
    <scope>NUCLEOTIDE SEQUENCE</scope>
    <source>
        <strain evidence="3 5">CCMP2712</strain>
    </source>
</reference>
<reference evidence="4" key="3">
    <citation type="submission" date="2015-06" db="UniProtKB">
        <authorList>
            <consortium name="EnsemblProtists"/>
        </authorList>
    </citation>
    <scope>IDENTIFICATION</scope>
</reference>
<dbReference type="PaxDb" id="55529-EKX31347"/>
<feature type="region of interest" description="Disordered" evidence="1">
    <location>
        <begin position="40"/>
        <end position="66"/>
    </location>
</feature>
<name>L1I5K1_GUITC</name>
<dbReference type="OrthoDB" id="203908at2759"/>
<dbReference type="GeneID" id="17288068"/>
<evidence type="ECO:0000259" key="2">
    <source>
        <dbReference type="Pfam" id="PF08240"/>
    </source>
</evidence>
<dbReference type="RefSeq" id="XP_005818327.1">
    <property type="nucleotide sequence ID" value="XM_005818270.1"/>
</dbReference>
<dbReference type="Proteomes" id="UP000011087">
    <property type="component" value="Unassembled WGS sequence"/>
</dbReference>
<evidence type="ECO:0000256" key="1">
    <source>
        <dbReference type="SAM" id="MobiDB-lite"/>
    </source>
</evidence>
<dbReference type="EMBL" id="JH993297">
    <property type="protein sequence ID" value="EKX31347.1"/>
    <property type="molecule type" value="Genomic_DNA"/>
</dbReference>
<dbReference type="PANTHER" id="PTHR11695:SF294">
    <property type="entry name" value="RETICULON-4-INTERACTING PROTEIN 1, MITOCHONDRIAL"/>
    <property type="match status" value="1"/>
</dbReference>
<keyword evidence="5" id="KW-1185">Reference proteome</keyword>
<evidence type="ECO:0000313" key="4">
    <source>
        <dbReference type="EnsemblProtists" id="EKX31347"/>
    </source>
</evidence>
<dbReference type="SUPFAM" id="SSF50129">
    <property type="entry name" value="GroES-like"/>
    <property type="match status" value="1"/>
</dbReference>
<feature type="domain" description="Alcohol dehydrogenase-like N-terminal" evidence="2">
    <location>
        <begin position="99"/>
        <end position="224"/>
    </location>
</feature>
<protein>
    <recommendedName>
        <fullName evidence="2">Alcohol dehydrogenase-like N-terminal domain-containing protein</fullName>
    </recommendedName>
</protein>
<dbReference type="InterPro" id="IPR011032">
    <property type="entry name" value="GroES-like_sf"/>
</dbReference>
<dbReference type="Pfam" id="PF08240">
    <property type="entry name" value="ADH_N"/>
    <property type="match status" value="1"/>
</dbReference>
<proteinExistence type="predicted"/>
<dbReference type="InterPro" id="IPR013154">
    <property type="entry name" value="ADH-like_N"/>
</dbReference>
<sequence length="277" mass="29849">MASDPLNPWRQGQEEPFNPEEDVWSSDQVYVILEGREIRGPVATRSEGERRKRSRPGPTRGRHRWVSKPSQMAGLVHEGDGMPLYNLNLSYDLPVPDPGPAEVLVRVHTVAVNELDVYHMQFASSFQQQAPSEEQKGGGAMEESGGGGGNTAGKGRGRIPGSEFAGTVVEVGEGCTRLKVGDEVWGSTNPALCWRAAGDNLEFAGGACAEYVAVKEEWVSHAPDCLDWLYIASAPVDAVVALDGLRELCLNSVITKGKNVLIVDADSCIGCYAVQAR</sequence>